<name>A0ACC2UD46_9FUNG</name>
<comment type="caution">
    <text evidence="1">The sequence shown here is derived from an EMBL/GenBank/DDBJ whole genome shotgun (WGS) entry which is preliminary data.</text>
</comment>
<proteinExistence type="predicted"/>
<keyword evidence="2" id="KW-1185">Reference proteome</keyword>
<evidence type="ECO:0000313" key="1">
    <source>
        <dbReference type="EMBL" id="KAJ9084332.1"/>
    </source>
</evidence>
<evidence type="ECO:0000313" key="2">
    <source>
        <dbReference type="Proteomes" id="UP001165960"/>
    </source>
</evidence>
<reference evidence="1" key="1">
    <citation type="submission" date="2022-04" db="EMBL/GenBank/DDBJ databases">
        <title>Genome of the entomopathogenic fungus Entomophthora muscae.</title>
        <authorList>
            <person name="Elya C."/>
            <person name="Lovett B.R."/>
            <person name="Lee E."/>
            <person name="Macias A.M."/>
            <person name="Hajek A.E."/>
            <person name="De Bivort B.L."/>
            <person name="Kasson M.T."/>
            <person name="De Fine Licht H.H."/>
            <person name="Stajich J.E."/>
        </authorList>
    </citation>
    <scope>NUCLEOTIDE SEQUENCE</scope>
    <source>
        <strain evidence="1">Berkeley</strain>
    </source>
</reference>
<gene>
    <name evidence="1" type="ORF">DSO57_1025719</name>
</gene>
<protein>
    <submittedName>
        <fullName evidence="1">Uncharacterized protein</fullName>
    </submittedName>
</protein>
<dbReference type="EMBL" id="QTSX02000856">
    <property type="protein sequence ID" value="KAJ9084332.1"/>
    <property type="molecule type" value="Genomic_DNA"/>
</dbReference>
<sequence length="130" mass="14113">MAAVFPVGGLDSGKHQLGCADHGKCRECCIGAAPLCLLDPRMLWDPNSKQKDGQSQPSAFQKPVCIYQPSLSLVEPEFQPLYGMGLKVKGYRHISYLKEPQKVSSVTEVTVSRSLAGGLKLSTIKVRVPL</sequence>
<accession>A0ACC2UD46</accession>
<dbReference type="Proteomes" id="UP001165960">
    <property type="component" value="Unassembled WGS sequence"/>
</dbReference>
<organism evidence="1 2">
    <name type="scientific">Entomophthora muscae</name>
    <dbReference type="NCBI Taxonomy" id="34485"/>
    <lineage>
        <taxon>Eukaryota</taxon>
        <taxon>Fungi</taxon>
        <taxon>Fungi incertae sedis</taxon>
        <taxon>Zoopagomycota</taxon>
        <taxon>Entomophthoromycotina</taxon>
        <taxon>Entomophthoromycetes</taxon>
        <taxon>Entomophthorales</taxon>
        <taxon>Entomophthoraceae</taxon>
        <taxon>Entomophthora</taxon>
    </lineage>
</organism>